<dbReference type="PANTHER" id="PTHR18966">
    <property type="entry name" value="IONOTROPIC GLUTAMATE RECEPTOR"/>
    <property type="match status" value="1"/>
</dbReference>
<dbReference type="InterPro" id="IPR011990">
    <property type="entry name" value="TPR-like_helical_dom_sf"/>
</dbReference>
<gene>
    <name evidence="14" type="ORF">GPM918_LOCUS29110</name>
    <name evidence="15" type="ORF">SRO942_LOCUS29667</name>
</gene>
<keyword evidence="7" id="KW-0675">Receptor</keyword>
<keyword evidence="11" id="KW-0802">TPR repeat</keyword>
<dbReference type="SMART" id="SM00028">
    <property type="entry name" value="TPR"/>
    <property type="match status" value="1"/>
</dbReference>
<dbReference type="GO" id="GO:0004930">
    <property type="term" value="F:G protein-coupled receptor activity"/>
    <property type="evidence" value="ECO:0007669"/>
    <property type="project" value="InterPro"/>
</dbReference>
<dbReference type="GO" id="GO:0015276">
    <property type="term" value="F:ligand-gated monoatomic ion channel activity"/>
    <property type="evidence" value="ECO:0007669"/>
    <property type="project" value="InterPro"/>
</dbReference>
<dbReference type="Proteomes" id="UP000681722">
    <property type="component" value="Unassembled WGS sequence"/>
</dbReference>
<feature type="repeat" description="TPR" evidence="11">
    <location>
        <begin position="571"/>
        <end position="604"/>
    </location>
</feature>
<keyword evidence="9" id="KW-1071">Ligand-gated ion channel</keyword>
<keyword evidence="8" id="KW-0325">Glycoprotein</keyword>
<keyword evidence="10" id="KW-0407">Ion channel</keyword>
<comment type="subcellular location">
    <subcellularLocation>
        <location evidence="1">Membrane</location>
        <topology evidence="1">Multi-pass membrane protein</topology>
    </subcellularLocation>
</comment>
<evidence type="ECO:0000256" key="4">
    <source>
        <dbReference type="ARBA" id="ARBA00022989"/>
    </source>
</evidence>
<keyword evidence="2" id="KW-0813">Transport</keyword>
<dbReference type="Pfam" id="PF01094">
    <property type="entry name" value="ANF_receptor"/>
    <property type="match status" value="1"/>
</dbReference>
<dbReference type="InterPro" id="IPR019594">
    <property type="entry name" value="Glu/Gly-bd"/>
</dbReference>
<evidence type="ECO:0000256" key="3">
    <source>
        <dbReference type="ARBA" id="ARBA00022692"/>
    </source>
</evidence>
<evidence type="ECO:0000256" key="7">
    <source>
        <dbReference type="ARBA" id="ARBA00023170"/>
    </source>
</evidence>
<dbReference type="SUPFAM" id="SSF48452">
    <property type="entry name" value="TPR-like"/>
    <property type="match status" value="1"/>
</dbReference>
<dbReference type="Pfam" id="PF10613">
    <property type="entry name" value="Lig_chan-Glu_bd"/>
    <property type="match status" value="1"/>
</dbReference>
<evidence type="ECO:0000256" key="5">
    <source>
        <dbReference type="ARBA" id="ARBA00023065"/>
    </source>
</evidence>
<dbReference type="EMBL" id="CAJOBC010043814">
    <property type="protein sequence ID" value="CAF4153123.1"/>
    <property type="molecule type" value="Genomic_DNA"/>
</dbReference>
<dbReference type="Gene3D" id="1.25.40.10">
    <property type="entry name" value="Tetratricopeptide repeat domain"/>
    <property type="match status" value="1"/>
</dbReference>
<evidence type="ECO:0000256" key="11">
    <source>
        <dbReference type="PROSITE-ProRule" id="PRU00339"/>
    </source>
</evidence>
<reference evidence="14" key="1">
    <citation type="submission" date="2021-02" db="EMBL/GenBank/DDBJ databases">
        <authorList>
            <person name="Nowell W R."/>
        </authorList>
    </citation>
    <scope>NUCLEOTIDE SEQUENCE</scope>
</reference>
<name>A0A815F1E4_9BILA</name>
<dbReference type="GO" id="GO:0016020">
    <property type="term" value="C:membrane"/>
    <property type="evidence" value="ECO:0007669"/>
    <property type="project" value="UniProtKB-SubCell"/>
</dbReference>
<evidence type="ECO:0000259" key="12">
    <source>
        <dbReference type="Pfam" id="PF01094"/>
    </source>
</evidence>
<dbReference type="SUPFAM" id="SSF53850">
    <property type="entry name" value="Periplasmic binding protein-like II"/>
    <property type="match status" value="1"/>
</dbReference>
<evidence type="ECO:0000256" key="6">
    <source>
        <dbReference type="ARBA" id="ARBA00023136"/>
    </source>
</evidence>
<dbReference type="OrthoDB" id="5984008at2759"/>
<dbReference type="PROSITE" id="PS50005">
    <property type="entry name" value="TPR"/>
    <property type="match status" value="1"/>
</dbReference>
<dbReference type="InterPro" id="IPR015683">
    <property type="entry name" value="Ionotropic_Glu_rcpt"/>
</dbReference>
<keyword evidence="5" id="KW-0406">Ion transport</keyword>
<proteinExistence type="predicted"/>
<evidence type="ECO:0000256" key="9">
    <source>
        <dbReference type="ARBA" id="ARBA00023286"/>
    </source>
</evidence>
<evidence type="ECO:0000256" key="10">
    <source>
        <dbReference type="ARBA" id="ARBA00023303"/>
    </source>
</evidence>
<evidence type="ECO:0008006" key="17">
    <source>
        <dbReference type="Google" id="ProtNLM"/>
    </source>
</evidence>
<feature type="domain" description="Receptor ligand binding region" evidence="12">
    <location>
        <begin position="50"/>
        <end position="361"/>
    </location>
</feature>
<dbReference type="Gene3D" id="3.40.190.10">
    <property type="entry name" value="Periplasmic binding protein-like II"/>
    <property type="match status" value="1"/>
</dbReference>
<evidence type="ECO:0000313" key="15">
    <source>
        <dbReference type="EMBL" id="CAF4153123.1"/>
    </source>
</evidence>
<dbReference type="Gene3D" id="3.40.50.2300">
    <property type="match status" value="3"/>
</dbReference>
<keyword evidence="4" id="KW-1133">Transmembrane helix</keyword>
<dbReference type="PROSITE" id="PS50293">
    <property type="entry name" value="TPR_REGION"/>
    <property type="match status" value="1"/>
</dbReference>
<dbReference type="SUPFAM" id="SSF53822">
    <property type="entry name" value="Periplasmic binding protein-like I"/>
    <property type="match status" value="1"/>
</dbReference>
<keyword evidence="3" id="KW-0812">Transmembrane</keyword>
<sequence length="658" mass="74609">MRQSGEWSITRSMFKAAILLSRKYNMTFNGQCLGWQEVLAENEISVLSSTCEKVASNNIVGMIGSASSNEVRVVSPFPFLMNIPMVSYSATSLDLSDINRNEAFYRVVPSDHFAAFVISKLFQQFNWSSVSVIIQNDDYGYGGLKVLKEKFYSASIQIINQLEFDKKTDNFIAINNWAQILSISSCRIVLVWATRNVTYSILKHAQKKNMTSDFVWILTNDVPIDHFNQSEKERLAGILTVIRVPGALVDVAINSSLLTDAKEICDKINNHSCSVNHEVNNYALFAFDATWALILALHKHCNQHNHCLAFEKNVTNCFDVRYNSGIQYQHILRENTTFLGVTGPVQFHKNSTDRLRGAYYLVKNLQRTGNTNYYGYVPVMKWSGTGTWLNHSHSSRIVWLNDESKPLPKDYALISGQKLKIVVLESPPFVILKNSSLVPNQSDENLYQGYSIDFIKTLADKMQFTYEIIVAEPNVTYNDLVFCVSNNIYHIAVADLTITSTRTDLVDFSTTFLENALRVVIRRSDTTRFKTPELYQLPYRNQADYADALESHQKALEIRKISLPPNHPDLANSYENIGEVYRHQGDYANALNSHQKALEIRKISLPPNHPDLTVCYNYIGLVHSNQDETRVESPDNTTDTSYNVLGDASWDISIDSPA</sequence>
<evidence type="ECO:0000313" key="16">
    <source>
        <dbReference type="Proteomes" id="UP000663829"/>
    </source>
</evidence>
<feature type="domain" description="Ionotropic glutamate receptor L-glutamate and glycine-binding" evidence="13">
    <location>
        <begin position="418"/>
        <end position="523"/>
    </location>
</feature>
<dbReference type="InterPro" id="IPR000337">
    <property type="entry name" value="GPCR_3"/>
</dbReference>
<dbReference type="Proteomes" id="UP000663829">
    <property type="component" value="Unassembled WGS sequence"/>
</dbReference>
<dbReference type="Pfam" id="PF13424">
    <property type="entry name" value="TPR_12"/>
    <property type="match status" value="1"/>
</dbReference>
<accession>A0A815F1E4</accession>
<dbReference type="InterPro" id="IPR001828">
    <property type="entry name" value="ANF_lig-bd_rcpt"/>
</dbReference>
<evidence type="ECO:0000259" key="13">
    <source>
        <dbReference type="Pfam" id="PF10613"/>
    </source>
</evidence>
<evidence type="ECO:0000256" key="8">
    <source>
        <dbReference type="ARBA" id="ARBA00023180"/>
    </source>
</evidence>
<keyword evidence="16" id="KW-1185">Reference proteome</keyword>
<dbReference type="InterPro" id="IPR028082">
    <property type="entry name" value="Peripla_BP_I"/>
</dbReference>
<organism evidence="14 16">
    <name type="scientific">Didymodactylos carnosus</name>
    <dbReference type="NCBI Taxonomy" id="1234261"/>
    <lineage>
        <taxon>Eukaryota</taxon>
        <taxon>Metazoa</taxon>
        <taxon>Spiralia</taxon>
        <taxon>Gnathifera</taxon>
        <taxon>Rotifera</taxon>
        <taxon>Eurotatoria</taxon>
        <taxon>Bdelloidea</taxon>
        <taxon>Philodinida</taxon>
        <taxon>Philodinidae</taxon>
        <taxon>Didymodactylos</taxon>
    </lineage>
</organism>
<dbReference type="InterPro" id="IPR019734">
    <property type="entry name" value="TPR_rpt"/>
</dbReference>
<evidence type="ECO:0000313" key="14">
    <source>
        <dbReference type="EMBL" id="CAF1313444.1"/>
    </source>
</evidence>
<dbReference type="EMBL" id="CAJNOQ010013055">
    <property type="protein sequence ID" value="CAF1313444.1"/>
    <property type="molecule type" value="Genomic_DNA"/>
</dbReference>
<dbReference type="AlphaFoldDB" id="A0A815F1E4"/>
<evidence type="ECO:0000256" key="2">
    <source>
        <dbReference type="ARBA" id="ARBA00022448"/>
    </source>
</evidence>
<keyword evidence="6" id="KW-0472">Membrane</keyword>
<dbReference type="PRINTS" id="PR00248">
    <property type="entry name" value="GPCRMGR"/>
</dbReference>
<protein>
    <recommendedName>
        <fullName evidence="17">Receptor ligand binding region domain-containing protein</fullName>
    </recommendedName>
</protein>
<comment type="caution">
    <text evidence="14">The sequence shown here is derived from an EMBL/GenBank/DDBJ whole genome shotgun (WGS) entry which is preliminary data.</text>
</comment>
<evidence type="ECO:0000256" key="1">
    <source>
        <dbReference type="ARBA" id="ARBA00004141"/>
    </source>
</evidence>